<keyword evidence="16" id="KW-1185">Reference proteome</keyword>
<evidence type="ECO:0000256" key="5">
    <source>
        <dbReference type="ARBA" id="ARBA00022617"/>
    </source>
</evidence>
<evidence type="ECO:0000256" key="2">
    <source>
        <dbReference type="ARBA" id="ARBA00004651"/>
    </source>
</evidence>
<keyword evidence="4" id="KW-1003">Cell membrane</keyword>
<dbReference type="InterPro" id="IPR016174">
    <property type="entry name" value="Di-haem_cyt_TM"/>
</dbReference>
<keyword evidence="11 13" id="KW-0472">Membrane</keyword>
<dbReference type="GO" id="GO:0009055">
    <property type="term" value="F:electron transfer activity"/>
    <property type="evidence" value="ECO:0007669"/>
    <property type="project" value="InterPro"/>
</dbReference>
<comment type="cofactor">
    <cofactor evidence="1">
        <name>heme b</name>
        <dbReference type="ChEBI" id="CHEBI:60344"/>
    </cofactor>
</comment>
<keyword evidence="3" id="KW-0813">Transport</keyword>
<dbReference type="SUPFAM" id="SSF81342">
    <property type="entry name" value="Transmembrane di-heme cytochromes"/>
    <property type="match status" value="1"/>
</dbReference>
<evidence type="ECO:0000256" key="6">
    <source>
        <dbReference type="ARBA" id="ARBA00022692"/>
    </source>
</evidence>
<dbReference type="GO" id="GO:0046872">
    <property type="term" value="F:metal ion binding"/>
    <property type="evidence" value="ECO:0007669"/>
    <property type="project" value="UniProtKB-KW"/>
</dbReference>
<evidence type="ECO:0000256" key="3">
    <source>
        <dbReference type="ARBA" id="ARBA00022448"/>
    </source>
</evidence>
<proteinExistence type="inferred from homology"/>
<comment type="similarity">
    <text evidence="12">Belongs to the cytochrome b561 family.</text>
</comment>
<feature type="domain" description="Cytochrome b561 bacterial/Ni-hydrogenase" evidence="14">
    <location>
        <begin position="20"/>
        <end position="189"/>
    </location>
</feature>
<evidence type="ECO:0000256" key="12">
    <source>
        <dbReference type="ARBA" id="ARBA00037975"/>
    </source>
</evidence>
<evidence type="ECO:0000256" key="1">
    <source>
        <dbReference type="ARBA" id="ARBA00001970"/>
    </source>
</evidence>
<evidence type="ECO:0000256" key="8">
    <source>
        <dbReference type="ARBA" id="ARBA00022982"/>
    </source>
</evidence>
<evidence type="ECO:0000313" key="15">
    <source>
        <dbReference type="EMBL" id="KPL52204.1"/>
    </source>
</evidence>
<name>A0A0P6VJL8_9HYPH</name>
<gene>
    <name evidence="15" type="ORF">ABB55_08145</name>
</gene>
<evidence type="ECO:0000259" key="14">
    <source>
        <dbReference type="Pfam" id="PF01292"/>
    </source>
</evidence>
<evidence type="ECO:0000256" key="11">
    <source>
        <dbReference type="ARBA" id="ARBA00023136"/>
    </source>
</evidence>
<evidence type="ECO:0000256" key="7">
    <source>
        <dbReference type="ARBA" id="ARBA00022723"/>
    </source>
</evidence>
<dbReference type="PANTHER" id="PTHR30529:SF3">
    <property type="entry name" value="CYTOCHROME B561 HOMOLOG 1"/>
    <property type="match status" value="1"/>
</dbReference>
<protein>
    <recommendedName>
        <fullName evidence="14">Cytochrome b561 bacterial/Ni-hydrogenase domain-containing protein</fullName>
    </recommendedName>
</protein>
<reference evidence="15 16" key="1">
    <citation type="submission" date="2015-09" db="EMBL/GenBank/DDBJ databases">
        <authorList>
            <person name="Jackson K.R."/>
            <person name="Lunt B.L."/>
            <person name="Fisher J.N.B."/>
            <person name="Gardner A.V."/>
            <person name="Bailey M.E."/>
            <person name="Deus L.M."/>
            <person name="Earl A.S."/>
            <person name="Gibby P.D."/>
            <person name="Hartmann K.A."/>
            <person name="Liu J.E."/>
            <person name="Manci A.M."/>
            <person name="Nielsen D.A."/>
            <person name="Solomon M.B."/>
            <person name="Breakwell D.P."/>
            <person name="Burnett S.H."/>
            <person name="Grose J.H."/>
        </authorList>
    </citation>
    <scope>NUCLEOTIDE SEQUENCE [LARGE SCALE GENOMIC DNA]</scope>
    <source>
        <strain evidence="15 16">16</strain>
    </source>
</reference>
<dbReference type="STRING" id="665126.ABB55_08145"/>
<dbReference type="GO" id="GO:0022904">
    <property type="term" value="P:respiratory electron transport chain"/>
    <property type="evidence" value="ECO:0007669"/>
    <property type="project" value="InterPro"/>
</dbReference>
<sequence length="209" mass="22216">MTDSLIAHRPERAPAPSDAHYAAPLRVLHWTTAVTLVAALTAVLARDLVDDVALDRSLLDLHRSLGATVLILLVARVAIRLVVGGVEHAGLDRWSRQAAALVHGFLYGLTLLVPVLGWLLTNASGKAASLFGLVVLPALTGRDRDLADLLEIWHPTAAWLLLGLVALHVAAALWHGFVRRDGVLPSMLPAAGPARPAHPARPARATAPR</sequence>
<evidence type="ECO:0000256" key="10">
    <source>
        <dbReference type="ARBA" id="ARBA00023004"/>
    </source>
</evidence>
<keyword evidence="7" id="KW-0479">Metal-binding</keyword>
<comment type="subcellular location">
    <subcellularLocation>
        <location evidence="2">Cell membrane</location>
        <topology evidence="2">Multi-pass membrane protein</topology>
    </subcellularLocation>
</comment>
<evidence type="ECO:0000256" key="13">
    <source>
        <dbReference type="SAM" id="Phobius"/>
    </source>
</evidence>
<keyword evidence="5" id="KW-0349">Heme</keyword>
<dbReference type="InterPro" id="IPR011577">
    <property type="entry name" value="Cyt_b561_bac/Ni-Hgenase"/>
</dbReference>
<organism evidence="15 16">
    <name type="scientific">Prosthecodimorpha hirschii</name>
    <dbReference type="NCBI Taxonomy" id="665126"/>
    <lineage>
        <taxon>Bacteria</taxon>
        <taxon>Pseudomonadati</taxon>
        <taxon>Pseudomonadota</taxon>
        <taxon>Alphaproteobacteria</taxon>
        <taxon>Hyphomicrobiales</taxon>
        <taxon>Ancalomicrobiaceae</taxon>
        <taxon>Prosthecodimorpha</taxon>
    </lineage>
</organism>
<accession>A0A0P6VJL8</accession>
<dbReference type="AlphaFoldDB" id="A0A0P6VJL8"/>
<keyword evidence="9 13" id="KW-1133">Transmembrane helix</keyword>
<reference evidence="15 16" key="2">
    <citation type="submission" date="2015-10" db="EMBL/GenBank/DDBJ databases">
        <title>Draft Genome Sequence of Prosthecomicrobium hirschii ATCC 27832.</title>
        <authorList>
            <person name="Daniel J."/>
            <person name="Givan S.A."/>
            <person name="Brun Y.V."/>
            <person name="Brown P.J."/>
        </authorList>
    </citation>
    <scope>NUCLEOTIDE SEQUENCE [LARGE SCALE GENOMIC DNA]</scope>
    <source>
        <strain evidence="15 16">16</strain>
    </source>
</reference>
<feature type="transmembrane region" description="Helical" evidence="13">
    <location>
        <begin position="27"/>
        <end position="45"/>
    </location>
</feature>
<dbReference type="EMBL" id="LJYW01000001">
    <property type="protein sequence ID" value="KPL52204.1"/>
    <property type="molecule type" value="Genomic_DNA"/>
</dbReference>
<evidence type="ECO:0000256" key="4">
    <source>
        <dbReference type="ARBA" id="ARBA00022475"/>
    </source>
</evidence>
<dbReference type="PANTHER" id="PTHR30529">
    <property type="entry name" value="CYTOCHROME B561"/>
    <property type="match status" value="1"/>
</dbReference>
<feature type="transmembrane region" description="Helical" evidence="13">
    <location>
        <begin position="65"/>
        <end position="86"/>
    </location>
</feature>
<comment type="caution">
    <text evidence="15">The sequence shown here is derived from an EMBL/GenBank/DDBJ whole genome shotgun (WGS) entry which is preliminary data.</text>
</comment>
<keyword evidence="10" id="KW-0408">Iron</keyword>
<keyword evidence="6 13" id="KW-0812">Transmembrane</keyword>
<dbReference type="RefSeq" id="WP_054358367.1">
    <property type="nucleotide sequence ID" value="NZ_LJYW01000001.1"/>
</dbReference>
<evidence type="ECO:0000256" key="9">
    <source>
        <dbReference type="ARBA" id="ARBA00022989"/>
    </source>
</evidence>
<evidence type="ECO:0000313" key="16">
    <source>
        <dbReference type="Proteomes" id="UP000048984"/>
    </source>
</evidence>
<feature type="transmembrane region" description="Helical" evidence="13">
    <location>
        <begin position="157"/>
        <end position="178"/>
    </location>
</feature>
<dbReference type="GO" id="GO:0020037">
    <property type="term" value="F:heme binding"/>
    <property type="evidence" value="ECO:0007669"/>
    <property type="project" value="TreeGrafter"/>
</dbReference>
<dbReference type="Pfam" id="PF01292">
    <property type="entry name" value="Ni_hydr_CYTB"/>
    <property type="match status" value="1"/>
</dbReference>
<feature type="transmembrane region" description="Helical" evidence="13">
    <location>
        <begin position="98"/>
        <end position="120"/>
    </location>
</feature>
<dbReference type="InterPro" id="IPR052168">
    <property type="entry name" value="Cytochrome_b561_oxidase"/>
</dbReference>
<dbReference type="GO" id="GO:0005886">
    <property type="term" value="C:plasma membrane"/>
    <property type="evidence" value="ECO:0007669"/>
    <property type="project" value="UniProtKB-SubCell"/>
</dbReference>
<keyword evidence="8" id="KW-0249">Electron transport</keyword>
<dbReference type="Proteomes" id="UP000048984">
    <property type="component" value="Unassembled WGS sequence"/>
</dbReference>